<reference evidence="1 2" key="1">
    <citation type="journal article" date="2020" name="ISME J.">
        <title>Uncovering the hidden diversity of litter-decomposition mechanisms in mushroom-forming fungi.</title>
        <authorList>
            <person name="Floudas D."/>
            <person name="Bentzer J."/>
            <person name="Ahren D."/>
            <person name="Johansson T."/>
            <person name="Persson P."/>
            <person name="Tunlid A."/>
        </authorList>
    </citation>
    <scope>NUCLEOTIDE SEQUENCE [LARGE SCALE GENOMIC DNA]</scope>
    <source>
        <strain evidence="1 2">CBS 406.79</strain>
    </source>
</reference>
<keyword evidence="2" id="KW-1185">Reference proteome</keyword>
<evidence type="ECO:0000313" key="1">
    <source>
        <dbReference type="EMBL" id="KAF5393924.1"/>
    </source>
</evidence>
<comment type="caution">
    <text evidence="1">The sequence shown here is derived from an EMBL/GenBank/DDBJ whole genome shotgun (WGS) entry which is preliminary data.</text>
</comment>
<name>A0A8H5MHQ8_9AGAR</name>
<dbReference type="EMBL" id="JAACJN010000001">
    <property type="protein sequence ID" value="KAF5393924.1"/>
    <property type="molecule type" value="Genomic_DNA"/>
</dbReference>
<organism evidence="1 2">
    <name type="scientific">Collybiopsis confluens</name>
    <dbReference type="NCBI Taxonomy" id="2823264"/>
    <lineage>
        <taxon>Eukaryota</taxon>
        <taxon>Fungi</taxon>
        <taxon>Dikarya</taxon>
        <taxon>Basidiomycota</taxon>
        <taxon>Agaricomycotina</taxon>
        <taxon>Agaricomycetes</taxon>
        <taxon>Agaricomycetidae</taxon>
        <taxon>Agaricales</taxon>
        <taxon>Marasmiineae</taxon>
        <taxon>Omphalotaceae</taxon>
        <taxon>Collybiopsis</taxon>
    </lineage>
</organism>
<protein>
    <submittedName>
        <fullName evidence="1">Uncharacterized protein</fullName>
    </submittedName>
</protein>
<sequence>MVTESTPQLLASSILPAISSRDVWIVAILLGITIILRRISSQLCFTLSGLDRTIACVDQVLKECENARASESPFVLLNVLNFERGSAVLTPLARVQAQSLRFERETEDTPWSRKLSPDHAYKRMRAIQSCYRDLCAFREEIKRSAATRLAHRYLDHAVIEPV</sequence>
<gene>
    <name evidence="1" type="ORF">D9757_000376</name>
</gene>
<evidence type="ECO:0000313" key="2">
    <source>
        <dbReference type="Proteomes" id="UP000518752"/>
    </source>
</evidence>
<dbReference type="AlphaFoldDB" id="A0A8H5MHQ8"/>
<accession>A0A8H5MHQ8</accession>
<dbReference type="Proteomes" id="UP000518752">
    <property type="component" value="Unassembled WGS sequence"/>
</dbReference>
<proteinExistence type="predicted"/>